<keyword evidence="3" id="KW-0812">Transmembrane</keyword>
<accession>A0A8C6C9U1</accession>
<sequence length="212" mass="24413">MAGDIVYADIKHSSSEHLSSRRRSDSHHHGIFLKVECAMIIILLVIVIVLSIFVIRFKSARHTKVNNESKEKYCTGQNKSETSTSIGCFNSSTASKSCPSEDWKLHGGKCYWVAKSEKSWYESKNDCVMKNSHLMVIQDFIDMSFLWRNLQASASYWVGLRIPPGEELWTWVDNSTFDPQLFPKENKRPRTRGIKDIRKLNHLSKLQVNFSL</sequence>
<protein>
    <recommendedName>
        <fullName evidence="4">C-type lectin domain-containing protein</fullName>
    </recommendedName>
</protein>
<dbReference type="GeneID" id="114886035"/>
<dbReference type="InterPro" id="IPR016186">
    <property type="entry name" value="C-type_lectin-like/link_sf"/>
</dbReference>
<reference evidence="5" key="2">
    <citation type="submission" date="2025-09" db="UniProtKB">
        <authorList>
            <consortium name="Ensembl"/>
        </authorList>
    </citation>
    <scope>IDENTIFICATION</scope>
</reference>
<dbReference type="InterPro" id="IPR016187">
    <property type="entry name" value="CTDL_fold"/>
</dbReference>
<evidence type="ECO:0000313" key="5">
    <source>
        <dbReference type="Ensembl" id="ENSMMNP00015029023.1"/>
    </source>
</evidence>
<dbReference type="Gene3D" id="3.10.100.10">
    <property type="entry name" value="Mannose-Binding Protein A, subunit A"/>
    <property type="match status" value="1"/>
</dbReference>
<dbReference type="GO" id="GO:0030246">
    <property type="term" value="F:carbohydrate binding"/>
    <property type="evidence" value="ECO:0007669"/>
    <property type="project" value="UniProtKB-KW"/>
</dbReference>
<proteinExistence type="predicted"/>
<dbReference type="AlphaFoldDB" id="A0A8C6C9U1"/>
<dbReference type="GeneTree" id="ENSGT00940000163123"/>
<dbReference type="PANTHER" id="PTHR46746:SF3">
    <property type="entry name" value="C-TYPE LECTIN DOMAIN-CONTAINING PROTEIN-RELATED"/>
    <property type="match status" value="1"/>
</dbReference>
<dbReference type="SMART" id="SM00034">
    <property type="entry name" value="CLECT"/>
    <property type="match status" value="1"/>
</dbReference>
<dbReference type="SUPFAM" id="SSF56436">
    <property type="entry name" value="C-type lectin-like"/>
    <property type="match status" value="1"/>
</dbReference>
<evidence type="ECO:0000259" key="4">
    <source>
        <dbReference type="PROSITE" id="PS50041"/>
    </source>
</evidence>
<dbReference type="CDD" id="cd03593">
    <property type="entry name" value="CLECT_NK_receptors_like"/>
    <property type="match status" value="1"/>
</dbReference>
<keyword evidence="6" id="KW-1185">Reference proteome</keyword>
<keyword evidence="3" id="KW-1133">Transmembrane helix</keyword>
<comment type="subcellular location">
    <subcellularLocation>
        <location evidence="1">Membrane</location>
        <topology evidence="1">Single-pass membrane protein</topology>
    </subcellularLocation>
</comment>
<organism evidence="5 6">
    <name type="scientific">Monodon monoceros</name>
    <name type="common">Narwhal</name>
    <name type="synonym">Ceratodon monodon</name>
    <dbReference type="NCBI Taxonomy" id="40151"/>
    <lineage>
        <taxon>Eukaryota</taxon>
        <taxon>Metazoa</taxon>
        <taxon>Chordata</taxon>
        <taxon>Craniata</taxon>
        <taxon>Vertebrata</taxon>
        <taxon>Euteleostomi</taxon>
        <taxon>Mammalia</taxon>
        <taxon>Eutheria</taxon>
        <taxon>Laurasiatheria</taxon>
        <taxon>Artiodactyla</taxon>
        <taxon>Whippomorpha</taxon>
        <taxon>Cetacea</taxon>
        <taxon>Odontoceti</taxon>
        <taxon>Monodontidae</taxon>
        <taxon>Monodon</taxon>
    </lineage>
</organism>
<dbReference type="InterPro" id="IPR001304">
    <property type="entry name" value="C-type_lectin-like"/>
</dbReference>
<evidence type="ECO:0000256" key="3">
    <source>
        <dbReference type="SAM" id="Phobius"/>
    </source>
</evidence>
<dbReference type="PANTHER" id="PTHR46746">
    <property type="entry name" value="KILLER CELL LECTIN-LIKE RECEPTOR SUBFAMILY F MEMBER 2"/>
    <property type="match status" value="1"/>
</dbReference>
<keyword evidence="3" id="KW-0472">Membrane</keyword>
<dbReference type="GO" id="GO:0005886">
    <property type="term" value="C:plasma membrane"/>
    <property type="evidence" value="ECO:0007669"/>
    <property type="project" value="TreeGrafter"/>
</dbReference>
<dbReference type="Proteomes" id="UP000694561">
    <property type="component" value="Unplaced"/>
</dbReference>
<gene>
    <name evidence="5" type="primary">CLECL1</name>
</gene>
<dbReference type="RefSeq" id="XP_029062369.1">
    <property type="nucleotide sequence ID" value="XM_029206536.1"/>
</dbReference>
<dbReference type="PROSITE" id="PS50041">
    <property type="entry name" value="C_TYPE_LECTIN_2"/>
    <property type="match status" value="1"/>
</dbReference>
<dbReference type="Ensembl" id="ENSMMNT00015031902.1">
    <property type="protein sequence ID" value="ENSMMNP00015029023.1"/>
    <property type="gene ID" value="ENSMMNG00015021174.1"/>
</dbReference>
<feature type="domain" description="C-type lectin" evidence="4">
    <location>
        <begin position="106"/>
        <end position="178"/>
    </location>
</feature>
<dbReference type="Pfam" id="PF00059">
    <property type="entry name" value="Lectin_C"/>
    <property type="match status" value="1"/>
</dbReference>
<dbReference type="CTD" id="160365"/>
<name>A0A8C6C9U1_MONMO</name>
<evidence type="ECO:0000256" key="2">
    <source>
        <dbReference type="ARBA" id="ARBA00022734"/>
    </source>
</evidence>
<dbReference type="InterPro" id="IPR051379">
    <property type="entry name" value="C-type_Lectin_Receptor_IMM"/>
</dbReference>
<keyword evidence="2" id="KW-0430">Lectin</keyword>
<dbReference type="InterPro" id="IPR033992">
    <property type="entry name" value="NKR-like_CTLD"/>
</dbReference>
<feature type="transmembrane region" description="Helical" evidence="3">
    <location>
        <begin position="31"/>
        <end position="55"/>
    </location>
</feature>
<evidence type="ECO:0000256" key="1">
    <source>
        <dbReference type="ARBA" id="ARBA00004167"/>
    </source>
</evidence>
<reference evidence="5" key="1">
    <citation type="submission" date="2025-08" db="UniProtKB">
        <authorList>
            <consortium name="Ensembl"/>
        </authorList>
    </citation>
    <scope>IDENTIFICATION</scope>
</reference>
<evidence type="ECO:0000313" key="6">
    <source>
        <dbReference type="Proteomes" id="UP000694561"/>
    </source>
</evidence>